<keyword evidence="2" id="KW-0436">Ligase</keyword>
<dbReference type="PROSITE" id="PS50975">
    <property type="entry name" value="ATP_GRASP"/>
    <property type="match status" value="1"/>
</dbReference>
<dbReference type="InterPro" id="IPR000089">
    <property type="entry name" value="Biotin_lipoyl"/>
</dbReference>
<comment type="caution">
    <text evidence="10">The sequence shown here is derived from an EMBL/GenBank/DDBJ whole genome shotgun (WGS) entry which is preliminary data.</text>
</comment>
<feature type="domain" description="Biotin carboxylation" evidence="9">
    <location>
        <begin position="1"/>
        <end position="450"/>
    </location>
</feature>
<gene>
    <name evidence="10" type="ORF">PY650_18970</name>
</gene>
<dbReference type="Pfam" id="PF00364">
    <property type="entry name" value="Biotin_lipoyl"/>
    <property type="match status" value="1"/>
</dbReference>
<evidence type="ECO:0000256" key="4">
    <source>
        <dbReference type="ARBA" id="ARBA00022840"/>
    </source>
</evidence>
<dbReference type="InterPro" id="IPR005482">
    <property type="entry name" value="Biotin_COase_C"/>
</dbReference>
<feature type="domain" description="Lipoyl-binding" evidence="7">
    <location>
        <begin position="581"/>
        <end position="657"/>
    </location>
</feature>
<evidence type="ECO:0000256" key="6">
    <source>
        <dbReference type="PROSITE-ProRule" id="PRU00409"/>
    </source>
</evidence>
<dbReference type="EMBL" id="JARFYN010000024">
    <property type="protein sequence ID" value="MDL2407704.1"/>
    <property type="molecule type" value="Genomic_DNA"/>
</dbReference>
<dbReference type="PROSITE" id="PS00867">
    <property type="entry name" value="CPSASE_2"/>
    <property type="match status" value="1"/>
</dbReference>
<evidence type="ECO:0000259" key="7">
    <source>
        <dbReference type="PROSITE" id="PS50968"/>
    </source>
</evidence>
<dbReference type="InterPro" id="IPR011053">
    <property type="entry name" value="Single_hybrid_motif"/>
</dbReference>
<dbReference type="Gene3D" id="3.30.470.20">
    <property type="entry name" value="ATP-grasp fold, B domain"/>
    <property type="match status" value="1"/>
</dbReference>
<dbReference type="PANTHER" id="PTHR18866:SF33">
    <property type="entry name" value="METHYLCROTONOYL-COA CARBOXYLASE SUBUNIT ALPHA, MITOCHONDRIAL-RELATED"/>
    <property type="match status" value="1"/>
</dbReference>
<evidence type="ECO:0000313" key="10">
    <source>
        <dbReference type="EMBL" id="MDL2407704.1"/>
    </source>
</evidence>
<evidence type="ECO:0000256" key="3">
    <source>
        <dbReference type="ARBA" id="ARBA00022741"/>
    </source>
</evidence>
<dbReference type="SMART" id="SM00878">
    <property type="entry name" value="Biotin_carb_C"/>
    <property type="match status" value="1"/>
</dbReference>
<feature type="domain" description="ATP-grasp" evidence="8">
    <location>
        <begin position="120"/>
        <end position="322"/>
    </location>
</feature>
<organism evidence="10 11">
    <name type="scientific">Rhizobium calliandrae</name>
    <dbReference type="NCBI Taxonomy" id="1312182"/>
    <lineage>
        <taxon>Bacteria</taxon>
        <taxon>Pseudomonadati</taxon>
        <taxon>Pseudomonadota</taxon>
        <taxon>Alphaproteobacteria</taxon>
        <taxon>Hyphomicrobiales</taxon>
        <taxon>Rhizobiaceae</taxon>
        <taxon>Rhizobium/Agrobacterium group</taxon>
        <taxon>Rhizobium</taxon>
    </lineage>
</organism>
<dbReference type="InterPro" id="IPR001882">
    <property type="entry name" value="Biotin_BS"/>
</dbReference>
<dbReference type="InterPro" id="IPR050856">
    <property type="entry name" value="Biotin_carboxylase_complex"/>
</dbReference>
<keyword evidence="5" id="KW-0092">Biotin</keyword>
<dbReference type="Pfam" id="PF02786">
    <property type="entry name" value="CPSase_L_D2"/>
    <property type="match status" value="1"/>
</dbReference>
<dbReference type="SUPFAM" id="SSF52440">
    <property type="entry name" value="PreATP-grasp domain"/>
    <property type="match status" value="1"/>
</dbReference>
<reference evidence="10" key="1">
    <citation type="submission" date="2023-06" db="EMBL/GenBank/DDBJ databases">
        <title>Phylogenetic Diversity of Rhizobium strains.</title>
        <authorList>
            <person name="Moura F.T."/>
            <person name="Helene L.C.F."/>
            <person name="Hungria M."/>
        </authorList>
    </citation>
    <scope>NUCLEOTIDE SEQUENCE</scope>
    <source>
        <strain evidence="10">CCGE524</strain>
    </source>
</reference>
<dbReference type="InterPro" id="IPR011764">
    <property type="entry name" value="Biotin_carboxylation_dom"/>
</dbReference>
<sequence length="662" mass="71009">MFSKILIANRAEIACRIIRTARQMGIRTVAVYSDADIAAPHVGLADEAVHIGAAAASESYLSMERIIAAAQRSGSEAIHPGYGFLSENADFAEAVDAAGLVFIGPSPASIRAMGLKDAAKALMERAGVPVVPGYHGDKQDAAFLAERATEISYPVLIKARAGGGGKGMRRVDRPEDFTAALDAARREAKSAFGDDAVLIEKYLTQPRHIEIQVFGDGHGNVVHLFERDCSLQRRHQKVIEEAPAPGMTEGMRSAMGEAAVRAARAIDYRGAGTVEFIADVSDGMSPDRFFFMEMNTRLQVEHPVTEAIAGVDLVEWQLRIANGEPLPKSQADLAVDGWAFEARLYAEDPSRGFLPSTGTLSHLRFADGDARIDTGVRQGDCITPFYDPLIAKLIVHAATRQAALAKLTRALQHTQVAGTTSNLDFLIRLSEQPDFVAGHPDTGLIDREAKALTAGSPPDDIVLAIAALIEAGGMARSLGGDPWQALGAWQLWAEVSRPVALHHGGGHTNCRVIAKGQNHFSVHFGDRAVGIRIVGVGDGICHVEIDGRQLSADFFQMLHGLTLFLDGHTHHFHRTDPLDGAEEEAIGGDRLTAPMPGLIKIVRVQEGDMVAKGEALIIMEAMKMELTLTATRDGVVESLHVGEGDQTSESAVLLSLRPEDAK</sequence>
<accession>A0ABT7KKF0</accession>
<dbReference type="InterPro" id="IPR011054">
    <property type="entry name" value="Rudment_hybrid_motif"/>
</dbReference>
<dbReference type="Pfam" id="PF02785">
    <property type="entry name" value="Biotin_carb_C"/>
    <property type="match status" value="1"/>
</dbReference>
<name>A0ABT7KKF0_9HYPH</name>
<evidence type="ECO:0000259" key="9">
    <source>
        <dbReference type="PROSITE" id="PS50979"/>
    </source>
</evidence>
<evidence type="ECO:0000259" key="8">
    <source>
        <dbReference type="PROSITE" id="PS50975"/>
    </source>
</evidence>
<dbReference type="Pfam" id="PF00289">
    <property type="entry name" value="Biotin_carb_N"/>
    <property type="match status" value="1"/>
</dbReference>
<dbReference type="PROSITE" id="PS50968">
    <property type="entry name" value="BIOTINYL_LIPOYL"/>
    <property type="match status" value="1"/>
</dbReference>
<dbReference type="InterPro" id="IPR005481">
    <property type="entry name" value="BC-like_N"/>
</dbReference>
<comment type="cofactor">
    <cofactor evidence="1">
        <name>biotin</name>
        <dbReference type="ChEBI" id="CHEBI:57586"/>
    </cofactor>
</comment>
<proteinExistence type="predicted"/>
<dbReference type="RefSeq" id="WP_285881044.1">
    <property type="nucleotide sequence ID" value="NZ_JARFYN010000024.1"/>
</dbReference>
<dbReference type="SUPFAM" id="SSF51230">
    <property type="entry name" value="Single hybrid motif"/>
    <property type="match status" value="1"/>
</dbReference>
<dbReference type="InterPro" id="IPR016185">
    <property type="entry name" value="PreATP-grasp_dom_sf"/>
</dbReference>
<dbReference type="PANTHER" id="PTHR18866">
    <property type="entry name" value="CARBOXYLASE:PYRUVATE/ACETYL-COA/PROPIONYL-COA CARBOXYLASE"/>
    <property type="match status" value="1"/>
</dbReference>
<keyword evidence="4 6" id="KW-0067">ATP-binding</keyword>
<evidence type="ECO:0000256" key="1">
    <source>
        <dbReference type="ARBA" id="ARBA00001953"/>
    </source>
</evidence>
<dbReference type="CDD" id="cd06850">
    <property type="entry name" value="biotinyl_domain"/>
    <property type="match status" value="1"/>
</dbReference>
<dbReference type="Proteomes" id="UP001172630">
    <property type="component" value="Unassembled WGS sequence"/>
</dbReference>
<dbReference type="Gene3D" id="3.30.700.40">
    <property type="match status" value="1"/>
</dbReference>
<evidence type="ECO:0000256" key="2">
    <source>
        <dbReference type="ARBA" id="ARBA00022598"/>
    </source>
</evidence>
<dbReference type="SUPFAM" id="SSF56059">
    <property type="entry name" value="Glutathione synthetase ATP-binding domain-like"/>
    <property type="match status" value="1"/>
</dbReference>
<dbReference type="InterPro" id="IPR005479">
    <property type="entry name" value="CPAse_ATP-bd"/>
</dbReference>
<evidence type="ECO:0000313" key="11">
    <source>
        <dbReference type="Proteomes" id="UP001172630"/>
    </source>
</evidence>
<dbReference type="Gene3D" id="2.40.50.100">
    <property type="match status" value="1"/>
</dbReference>
<dbReference type="InterPro" id="IPR011761">
    <property type="entry name" value="ATP-grasp"/>
</dbReference>
<evidence type="ECO:0000256" key="5">
    <source>
        <dbReference type="ARBA" id="ARBA00023267"/>
    </source>
</evidence>
<dbReference type="SUPFAM" id="SSF51246">
    <property type="entry name" value="Rudiment single hybrid motif"/>
    <property type="match status" value="1"/>
</dbReference>
<keyword evidence="3 6" id="KW-0547">Nucleotide-binding</keyword>
<dbReference type="PROSITE" id="PS50979">
    <property type="entry name" value="BC"/>
    <property type="match status" value="1"/>
</dbReference>
<keyword evidence="11" id="KW-1185">Reference proteome</keyword>
<dbReference type="PROSITE" id="PS00188">
    <property type="entry name" value="BIOTIN"/>
    <property type="match status" value="1"/>
</dbReference>
<protein>
    <submittedName>
        <fullName evidence="10">Acetyl/propionyl/methylcrotonyl-CoA carboxylase subunit alpha</fullName>
    </submittedName>
</protein>